<dbReference type="InterPro" id="IPR000157">
    <property type="entry name" value="TIR_dom"/>
</dbReference>
<feature type="domain" description="TIR" evidence="5">
    <location>
        <begin position="17"/>
        <end position="183"/>
    </location>
</feature>
<accession>A0A251PTB8</accession>
<dbReference type="PANTHER" id="PTHR32009:SF39">
    <property type="entry name" value="TIR DOMAIN-CONTAINING PROTEIN"/>
    <property type="match status" value="1"/>
</dbReference>
<organism evidence="6 7">
    <name type="scientific">Prunus persica</name>
    <name type="common">Peach</name>
    <name type="synonym">Amygdalus persica</name>
    <dbReference type="NCBI Taxonomy" id="3760"/>
    <lineage>
        <taxon>Eukaryota</taxon>
        <taxon>Viridiplantae</taxon>
        <taxon>Streptophyta</taxon>
        <taxon>Embryophyta</taxon>
        <taxon>Tracheophyta</taxon>
        <taxon>Spermatophyta</taxon>
        <taxon>Magnoliopsida</taxon>
        <taxon>eudicotyledons</taxon>
        <taxon>Gunneridae</taxon>
        <taxon>Pentapetalae</taxon>
        <taxon>rosids</taxon>
        <taxon>fabids</taxon>
        <taxon>Rosales</taxon>
        <taxon>Rosaceae</taxon>
        <taxon>Amygdaloideae</taxon>
        <taxon>Amygdaleae</taxon>
        <taxon>Prunus</taxon>
    </lineage>
</organism>
<evidence type="ECO:0000256" key="1">
    <source>
        <dbReference type="ARBA" id="ARBA00011982"/>
    </source>
</evidence>
<dbReference type="PROSITE" id="PS50104">
    <property type="entry name" value="TIR"/>
    <property type="match status" value="1"/>
</dbReference>
<reference evidence="6 7" key="1">
    <citation type="journal article" date="2013" name="Nat. Genet.">
        <title>The high-quality draft genome of peach (Prunus persica) identifies unique patterns of genetic diversity, domestication and genome evolution.</title>
        <authorList>
            <consortium name="International Peach Genome Initiative"/>
            <person name="Verde I."/>
            <person name="Abbott A.G."/>
            <person name="Scalabrin S."/>
            <person name="Jung S."/>
            <person name="Shu S."/>
            <person name="Marroni F."/>
            <person name="Zhebentyayeva T."/>
            <person name="Dettori M.T."/>
            <person name="Grimwood J."/>
            <person name="Cattonaro F."/>
            <person name="Zuccolo A."/>
            <person name="Rossini L."/>
            <person name="Jenkins J."/>
            <person name="Vendramin E."/>
            <person name="Meisel L.A."/>
            <person name="Decroocq V."/>
            <person name="Sosinski B."/>
            <person name="Prochnik S."/>
            <person name="Mitros T."/>
            <person name="Policriti A."/>
            <person name="Cipriani G."/>
            <person name="Dondini L."/>
            <person name="Ficklin S."/>
            <person name="Goodstein D.M."/>
            <person name="Xuan P."/>
            <person name="Del Fabbro C."/>
            <person name="Aramini V."/>
            <person name="Copetti D."/>
            <person name="Gonzalez S."/>
            <person name="Horner D.S."/>
            <person name="Falchi R."/>
            <person name="Lucas S."/>
            <person name="Mica E."/>
            <person name="Maldonado J."/>
            <person name="Lazzari B."/>
            <person name="Bielenberg D."/>
            <person name="Pirona R."/>
            <person name="Miculan M."/>
            <person name="Barakat A."/>
            <person name="Testolin R."/>
            <person name="Stella A."/>
            <person name="Tartarini S."/>
            <person name="Tonutti P."/>
            <person name="Arus P."/>
            <person name="Orellana A."/>
            <person name="Wells C."/>
            <person name="Main D."/>
            <person name="Vizzotto G."/>
            <person name="Silva H."/>
            <person name="Salamini F."/>
            <person name="Schmutz J."/>
            <person name="Morgante M."/>
            <person name="Rokhsar D.S."/>
        </authorList>
    </citation>
    <scope>NUCLEOTIDE SEQUENCE [LARGE SCALE GENOMIC DNA]</scope>
    <source>
        <strain evidence="7">cv. Nemared</strain>
    </source>
</reference>
<dbReference type="Gene3D" id="3.40.50.10140">
    <property type="entry name" value="Toll/interleukin-1 receptor homology (TIR) domain"/>
    <property type="match status" value="1"/>
</dbReference>
<evidence type="ECO:0000313" key="7">
    <source>
        <dbReference type="Proteomes" id="UP000006882"/>
    </source>
</evidence>
<keyword evidence="7" id="KW-1185">Reference proteome</keyword>
<dbReference type="GO" id="GO:0061809">
    <property type="term" value="F:NAD+ nucleosidase activity, cyclic ADP-ribose generating"/>
    <property type="evidence" value="ECO:0007669"/>
    <property type="project" value="UniProtKB-EC"/>
</dbReference>
<dbReference type="Gramene" id="ONI14807">
    <property type="protein sequence ID" value="ONI14807"/>
    <property type="gene ID" value="PRUPE_3G010200"/>
</dbReference>
<keyword evidence="2" id="KW-0378">Hydrolase</keyword>
<evidence type="ECO:0000313" key="6">
    <source>
        <dbReference type="EMBL" id="ONI14807.1"/>
    </source>
</evidence>
<dbReference type="SMART" id="SM00255">
    <property type="entry name" value="TIR"/>
    <property type="match status" value="1"/>
</dbReference>
<dbReference type="FunFam" id="3.40.50.10140:FF:000007">
    <property type="entry name" value="Disease resistance protein (TIR-NBS-LRR class)"/>
    <property type="match status" value="1"/>
</dbReference>
<sequence length="283" mass="32507">MAAIIAQLDASSTFYRCSYDVFLSYRGKDTRKGFTDHLYRALEQAGFHTFRDDDEIKRGANIAAEIQRAIQESRVSIIVFSKNYASSTWCLDELVKIMERRKADDGLMVMPVFYDVDPSHVRKLTGSFANAFSGPEEHFEDIDKVEGWRRALRDVADLGGMVLGDRYESQFIQNIVEEIENKLNHTTPNISPYVVGIDNRVRGINMWLKDGSNDVGVAVIYGWVELAKPLLPKLLISRTLMNFKVAAFFQMLEQLQNNLMVWFACKENYFRISKKGKQRKYTA</sequence>
<dbReference type="EMBL" id="CM007653">
    <property type="protein sequence ID" value="ONI14807.1"/>
    <property type="molecule type" value="Genomic_DNA"/>
</dbReference>
<gene>
    <name evidence="6" type="ORF">PRUPE_3G010200</name>
</gene>
<dbReference type="InterPro" id="IPR035897">
    <property type="entry name" value="Toll_tir_struct_dom_sf"/>
</dbReference>
<evidence type="ECO:0000259" key="5">
    <source>
        <dbReference type="PROSITE" id="PS50104"/>
    </source>
</evidence>
<name>A0A251PTB8_PRUPE</name>
<dbReference type="GO" id="GO:0007165">
    <property type="term" value="P:signal transduction"/>
    <property type="evidence" value="ECO:0000318"/>
    <property type="project" value="GO_Central"/>
</dbReference>
<dbReference type="Proteomes" id="UP000006882">
    <property type="component" value="Chromosome G3"/>
</dbReference>
<protein>
    <recommendedName>
        <fullName evidence="1">ADP-ribosyl cyclase/cyclic ADP-ribose hydrolase</fullName>
        <ecNumber evidence="1">3.2.2.6</ecNumber>
    </recommendedName>
</protein>
<comment type="catalytic activity">
    <reaction evidence="4">
        <text>NAD(+) + H2O = ADP-D-ribose + nicotinamide + H(+)</text>
        <dbReference type="Rhea" id="RHEA:16301"/>
        <dbReference type="ChEBI" id="CHEBI:15377"/>
        <dbReference type="ChEBI" id="CHEBI:15378"/>
        <dbReference type="ChEBI" id="CHEBI:17154"/>
        <dbReference type="ChEBI" id="CHEBI:57540"/>
        <dbReference type="ChEBI" id="CHEBI:57967"/>
        <dbReference type="EC" id="3.2.2.6"/>
    </reaction>
    <physiologicalReaction direction="left-to-right" evidence="4">
        <dbReference type="Rhea" id="RHEA:16302"/>
    </physiologicalReaction>
</comment>
<dbReference type="Pfam" id="PF01582">
    <property type="entry name" value="TIR"/>
    <property type="match status" value="1"/>
</dbReference>
<dbReference type="PANTHER" id="PTHR32009">
    <property type="entry name" value="TMV RESISTANCE PROTEIN N-LIKE"/>
    <property type="match status" value="1"/>
</dbReference>
<dbReference type="EC" id="3.2.2.6" evidence="1"/>
<dbReference type="SUPFAM" id="SSF52200">
    <property type="entry name" value="Toll/Interleukin receptor TIR domain"/>
    <property type="match status" value="1"/>
</dbReference>
<dbReference type="AlphaFoldDB" id="A0A251PTB8"/>
<evidence type="ECO:0000256" key="2">
    <source>
        <dbReference type="ARBA" id="ARBA00022801"/>
    </source>
</evidence>
<evidence type="ECO:0000256" key="3">
    <source>
        <dbReference type="ARBA" id="ARBA00023027"/>
    </source>
</evidence>
<keyword evidence="3" id="KW-0520">NAD</keyword>
<evidence type="ECO:0000256" key="4">
    <source>
        <dbReference type="ARBA" id="ARBA00047304"/>
    </source>
</evidence>
<proteinExistence type="predicted"/>
<dbReference type="GO" id="GO:0005634">
    <property type="term" value="C:nucleus"/>
    <property type="evidence" value="ECO:0000318"/>
    <property type="project" value="GO_Central"/>
</dbReference>